<evidence type="ECO:0000256" key="1">
    <source>
        <dbReference type="ARBA" id="ARBA00004651"/>
    </source>
</evidence>
<feature type="transmembrane region" description="Helical" evidence="8">
    <location>
        <begin position="77"/>
        <end position="94"/>
    </location>
</feature>
<evidence type="ECO:0000256" key="8">
    <source>
        <dbReference type="RuleBase" id="RU363041"/>
    </source>
</evidence>
<proteinExistence type="inferred from homology"/>
<keyword evidence="6 8" id="KW-1133">Transmembrane helix</keyword>
<keyword evidence="5 8" id="KW-0812">Transmembrane</keyword>
<dbReference type="PANTHER" id="PTHR30269">
    <property type="entry name" value="TRANSMEMBRANE PROTEIN YFCA"/>
    <property type="match status" value="1"/>
</dbReference>
<evidence type="ECO:0000256" key="3">
    <source>
        <dbReference type="ARBA" id="ARBA00022448"/>
    </source>
</evidence>
<feature type="transmembrane region" description="Helical" evidence="8">
    <location>
        <begin position="191"/>
        <end position="212"/>
    </location>
</feature>
<evidence type="ECO:0000256" key="2">
    <source>
        <dbReference type="ARBA" id="ARBA00009142"/>
    </source>
</evidence>
<evidence type="ECO:0000256" key="6">
    <source>
        <dbReference type="ARBA" id="ARBA00022989"/>
    </source>
</evidence>
<evidence type="ECO:0000313" key="10">
    <source>
        <dbReference type="EMBL" id="GAA4421941.1"/>
    </source>
</evidence>
<feature type="transmembrane region" description="Helical" evidence="8">
    <location>
        <begin position="219"/>
        <end position="237"/>
    </location>
</feature>
<feature type="region of interest" description="Disordered" evidence="9">
    <location>
        <begin position="127"/>
        <end position="147"/>
    </location>
</feature>
<keyword evidence="7 8" id="KW-0472">Membrane</keyword>
<dbReference type="Proteomes" id="UP001500622">
    <property type="component" value="Unassembled WGS sequence"/>
</dbReference>
<evidence type="ECO:0000256" key="5">
    <source>
        <dbReference type="ARBA" id="ARBA00022692"/>
    </source>
</evidence>
<comment type="caution">
    <text evidence="10">The sequence shown here is derived from an EMBL/GenBank/DDBJ whole genome shotgun (WGS) entry which is preliminary data.</text>
</comment>
<evidence type="ECO:0000313" key="11">
    <source>
        <dbReference type="Proteomes" id="UP001500622"/>
    </source>
</evidence>
<reference evidence="11" key="1">
    <citation type="journal article" date="2019" name="Int. J. Syst. Evol. Microbiol.">
        <title>The Global Catalogue of Microorganisms (GCM) 10K type strain sequencing project: providing services to taxonomists for standard genome sequencing and annotation.</title>
        <authorList>
            <consortium name="The Broad Institute Genomics Platform"/>
            <consortium name="The Broad Institute Genome Sequencing Center for Infectious Disease"/>
            <person name="Wu L."/>
            <person name="Ma J."/>
        </authorList>
    </citation>
    <scope>NUCLEOTIDE SEQUENCE [LARGE SCALE GENOMIC DNA]</scope>
    <source>
        <strain evidence="11">JCM 17810</strain>
    </source>
</reference>
<dbReference type="PANTHER" id="PTHR30269:SF23">
    <property type="entry name" value="MEMBRANE TRANSPORTER PROTEIN YDHB-RELATED"/>
    <property type="match status" value="1"/>
</dbReference>
<feature type="transmembrane region" description="Helical" evidence="8">
    <location>
        <begin position="48"/>
        <end position="65"/>
    </location>
</feature>
<evidence type="ECO:0000256" key="4">
    <source>
        <dbReference type="ARBA" id="ARBA00022475"/>
    </source>
</evidence>
<comment type="subcellular location">
    <subcellularLocation>
        <location evidence="1 8">Cell membrane</location>
        <topology evidence="1 8">Multi-pass membrane protein</topology>
    </subcellularLocation>
</comment>
<keyword evidence="11" id="KW-1185">Reference proteome</keyword>
<organism evidence="10 11">
    <name type="scientific">Georgenia halophila</name>
    <dbReference type="NCBI Taxonomy" id="620889"/>
    <lineage>
        <taxon>Bacteria</taxon>
        <taxon>Bacillati</taxon>
        <taxon>Actinomycetota</taxon>
        <taxon>Actinomycetes</taxon>
        <taxon>Micrococcales</taxon>
        <taxon>Bogoriellaceae</taxon>
        <taxon>Georgenia</taxon>
    </lineage>
</organism>
<feature type="transmembrane region" description="Helical" evidence="8">
    <location>
        <begin position="100"/>
        <end position="117"/>
    </location>
</feature>
<sequence length="264" mass="27622">MPELAGPTWALLTVGALLVGLAKTALPGGGTLAVALFAAALPARASTGALLVLLIVGDLFAVWIYRAHADLAMLRRLAPPVIVGVLAGTAFLAVADNEGVRRTIGIVLLSLIALNLVQRWRRSRRDRVGATDGTAPADPAHGTGKGRRRALTLGYGTLGGFTTMVANAAGPVMSLYFLTASTSVNRFLGTAAWFFFAVNLAKTPFSISLGLIDTATLRLDLFLVPAVVVGALTGRVIARRLDFRLFDKLVMGLTVVSASYLVVA</sequence>
<dbReference type="RefSeq" id="WP_345215688.1">
    <property type="nucleotide sequence ID" value="NZ_BAABGN010000006.1"/>
</dbReference>
<gene>
    <name evidence="10" type="ORF">GCM10023169_15590</name>
</gene>
<dbReference type="InterPro" id="IPR002781">
    <property type="entry name" value="TM_pro_TauE-like"/>
</dbReference>
<protein>
    <recommendedName>
        <fullName evidence="8">Probable membrane transporter protein</fullName>
    </recommendedName>
</protein>
<comment type="similarity">
    <text evidence="2 8">Belongs to the 4-toluene sulfonate uptake permease (TSUP) (TC 2.A.102) family.</text>
</comment>
<accession>A0ABP8L4J8</accession>
<evidence type="ECO:0000256" key="9">
    <source>
        <dbReference type="SAM" id="MobiDB-lite"/>
    </source>
</evidence>
<feature type="transmembrane region" description="Helical" evidence="8">
    <location>
        <begin position="155"/>
        <end position="179"/>
    </location>
</feature>
<dbReference type="EMBL" id="BAABGN010000006">
    <property type="protein sequence ID" value="GAA4421941.1"/>
    <property type="molecule type" value="Genomic_DNA"/>
</dbReference>
<evidence type="ECO:0000256" key="7">
    <source>
        <dbReference type="ARBA" id="ARBA00023136"/>
    </source>
</evidence>
<name>A0ABP8L4J8_9MICO</name>
<keyword evidence="3" id="KW-0813">Transport</keyword>
<keyword evidence="4 8" id="KW-1003">Cell membrane</keyword>
<dbReference type="Pfam" id="PF01925">
    <property type="entry name" value="TauE"/>
    <property type="match status" value="1"/>
</dbReference>
<dbReference type="InterPro" id="IPR052017">
    <property type="entry name" value="TSUP"/>
</dbReference>